<evidence type="ECO:0000259" key="2">
    <source>
        <dbReference type="Pfam" id="PF14389"/>
    </source>
</evidence>
<name>R0H5A4_9BRAS</name>
<evidence type="ECO:0008006" key="5">
    <source>
        <dbReference type="Google" id="ProtNLM"/>
    </source>
</evidence>
<dbReference type="InterPro" id="IPR006869">
    <property type="entry name" value="DUF547"/>
</dbReference>
<dbReference type="Pfam" id="PF14389">
    <property type="entry name" value="Lzipper-MIP1"/>
    <property type="match status" value="1"/>
</dbReference>
<gene>
    <name evidence="3" type="ORF">CARUB_v10007310mg</name>
</gene>
<keyword evidence="4" id="KW-1185">Reference proteome</keyword>
<evidence type="ECO:0000313" key="3">
    <source>
        <dbReference type="EMBL" id="EOA18728.1"/>
    </source>
</evidence>
<organism evidence="3 4">
    <name type="scientific">Capsella rubella</name>
    <dbReference type="NCBI Taxonomy" id="81985"/>
    <lineage>
        <taxon>Eukaryota</taxon>
        <taxon>Viridiplantae</taxon>
        <taxon>Streptophyta</taxon>
        <taxon>Embryophyta</taxon>
        <taxon>Tracheophyta</taxon>
        <taxon>Spermatophyta</taxon>
        <taxon>Magnoliopsida</taxon>
        <taxon>eudicotyledons</taxon>
        <taxon>Gunneridae</taxon>
        <taxon>Pentapetalae</taxon>
        <taxon>rosids</taxon>
        <taxon>malvids</taxon>
        <taxon>Brassicales</taxon>
        <taxon>Brassicaceae</taxon>
        <taxon>Camelineae</taxon>
        <taxon>Capsella</taxon>
    </lineage>
</organism>
<sequence length="554" mass="64725">MIGFRDRTLQRQSHKRSKRCWFFGCSYPGNKILEGDHISCLSLNNGSHQEEKKLSPNVVKVESSLKQEIIELEKTLQSQFDVRNDLEMALGYKETPQDYSIFTSKPAKELIKEIAILEFEVSNLEQYLLWLYRKAFDQQASVYLSPSSKRQRSISPKSTLRSKCDIPRKYEPPKHENQEIEYRCFSFDNRIKDPVSTKSDIDSSVRRCQSLLDQRSTFTNIISPREESIKEYIKNRSSIGIRIPLSDHIPIMTPNKLSEEMIKYASTMYCKLSDTRFLSSTSKLWSLSFRKNSAFDDKIESSAPYNSMIEVSHIERKGHDFELMLRHFRFLIKQLGDVDMKKLTHQEKLAFWINVHNSLVMHTYLVNGIPKNNGKRFLLFSKPAYNIGGCVVSIEILQNSILLSRMPCPQQWLRLLLTSKKLRAGDDYQEYSLEHPEPLLYFALCSGIHSDPAVRVYTAESIYLELETAKENYIRETIRFKSDHKLILPRIIESFSKDSGMNQAALMEMIKECLSEPMRNTIKKINMGRSRKSNIEWIPHNFRYRYLIAREVIK</sequence>
<dbReference type="eggNOG" id="ENOG502QQYA">
    <property type="taxonomic scope" value="Eukaryota"/>
</dbReference>
<evidence type="ECO:0000313" key="4">
    <source>
        <dbReference type="Proteomes" id="UP000029121"/>
    </source>
</evidence>
<dbReference type="InterPro" id="IPR025757">
    <property type="entry name" value="MIP1_Leuzipper"/>
</dbReference>
<accession>R0H5A4</accession>
<dbReference type="Proteomes" id="UP000029121">
    <property type="component" value="Unassembled WGS sequence"/>
</dbReference>
<feature type="domain" description="Ternary complex factor MIP1 leucine-zipper" evidence="2">
    <location>
        <begin position="61"/>
        <end position="138"/>
    </location>
</feature>
<protein>
    <recommendedName>
        <fullName evidence="5">DUF547 domain-containing protein</fullName>
    </recommendedName>
</protein>
<feature type="domain" description="DUF547" evidence="1">
    <location>
        <begin position="341"/>
        <end position="474"/>
    </location>
</feature>
<evidence type="ECO:0000259" key="1">
    <source>
        <dbReference type="Pfam" id="PF04784"/>
    </source>
</evidence>
<dbReference type="STRING" id="81985.R0H5A4"/>
<dbReference type="AlphaFoldDB" id="R0H5A4"/>
<proteinExistence type="predicted"/>
<dbReference type="PANTHER" id="PTHR23054">
    <property type="entry name" value="TERNARY COMPLEX FACTOR MIP1, LEUCINE-ZIPPER-RELATED"/>
    <property type="match status" value="1"/>
</dbReference>
<dbReference type="EMBL" id="KB870811">
    <property type="protein sequence ID" value="EOA18728.1"/>
    <property type="molecule type" value="Genomic_DNA"/>
</dbReference>
<dbReference type="PANTHER" id="PTHR23054:SF66">
    <property type="entry name" value="DUF547 DOMAIN-CONTAINING PROTEIN"/>
    <property type="match status" value="1"/>
</dbReference>
<reference evidence="4" key="1">
    <citation type="journal article" date="2013" name="Nat. Genet.">
        <title>The Capsella rubella genome and the genomic consequences of rapid mating system evolution.</title>
        <authorList>
            <person name="Slotte T."/>
            <person name="Hazzouri K.M."/>
            <person name="Agren J.A."/>
            <person name="Koenig D."/>
            <person name="Maumus F."/>
            <person name="Guo Y.L."/>
            <person name="Steige K."/>
            <person name="Platts A.E."/>
            <person name="Escobar J.S."/>
            <person name="Newman L.K."/>
            <person name="Wang W."/>
            <person name="Mandakova T."/>
            <person name="Vello E."/>
            <person name="Smith L.M."/>
            <person name="Henz S.R."/>
            <person name="Steffen J."/>
            <person name="Takuno S."/>
            <person name="Brandvain Y."/>
            <person name="Coop G."/>
            <person name="Andolfatto P."/>
            <person name="Hu T.T."/>
            <person name="Blanchette M."/>
            <person name="Clark R.M."/>
            <person name="Quesneville H."/>
            <person name="Nordborg M."/>
            <person name="Gaut B.S."/>
            <person name="Lysak M.A."/>
            <person name="Jenkins J."/>
            <person name="Grimwood J."/>
            <person name="Chapman J."/>
            <person name="Prochnik S."/>
            <person name="Shu S."/>
            <person name="Rokhsar D."/>
            <person name="Schmutz J."/>
            <person name="Weigel D."/>
            <person name="Wright S.I."/>
        </authorList>
    </citation>
    <scope>NUCLEOTIDE SEQUENCE [LARGE SCALE GENOMIC DNA]</scope>
    <source>
        <strain evidence="4">cv. Monte Gargano</strain>
    </source>
</reference>
<dbReference type="Pfam" id="PF04784">
    <property type="entry name" value="DUF547"/>
    <property type="match status" value="1"/>
</dbReference>